<comment type="caution">
    <text evidence="2">The sequence shown here is derived from an EMBL/GenBank/DDBJ whole genome shotgun (WGS) entry which is preliminary data.</text>
</comment>
<keyword evidence="3" id="KW-1185">Reference proteome</keyword>
<dbReference type="EMBL" id="JAUKPO010000164">
    <property type="protein sequence ID" value="MDO1451994.1"/>
    <property type="molecule type" value="Genomic_DNA"/>
</dbReference>
<name>A0ABT8RIS0_9BACT</name>
<evidence type="ECO:0000259" key="1">
    <source>
        <dbReference type="Pfam" id="PF13751"/>
    </source>
</evidence>
<dbReference type="Pfam" id="PF13751">
    <property type="entry name" value="DDE_Tnp_1_6"/>
    <property type="match status" value="1"/>
</dbReference>
<dbReference type="InterPro" id="IPR025668">
    <property type="entry name" value="Tnp_DDE_dom"/>
</dbReference>
<feature type="domain" description="Transposase DDE" evidence="1">
    <location>
        <begin position="47"/>
        <end position="142"/>
    </location>
</feature>
<evidence type="ECO:0000313" key="2">
    <source>
        <dbReference type="EMBL" id="MDO1451994.1"/>
    </source>
</evidence>
<sequence length="176" mass="20611">MTTESGQSREGFHYDVTQNAYICRNEKLLYHHGIKIEYGFANHHYHARVKDCSICPFKKECYGNKRRQSLKFSVYRHYHQGMQERVESKEGKRMKGRRMATVEPVFGSLLNYYGMKRSNAKGKQAAHKFMLMAACAYNLQKILTHIPDPKNKVQVLPSQHLLVLYFVLRYVVQHPG</sequence>
<dbReference type="Proteomes" id="UP001168528">
    <property type="component" value="Unassembled WGS sequence"/>
</dbReference>
<dbReference type="PANTHER" id="PTHR33408">
    <property type="entry name" value="TRANSPOSASE"/>
    <property type="match status" value="1"/>
</dbReference>
<feature type="non-terminal residue" evidence="2">
    <location>
        <position position="176"/>
    </location>
</feature>
<evidence type="ECO:0000313" key="3">
    <source>
        <dbReference type="Proteomes" id="UP001168528"/>
    </source>
</evidence>
<reference evidence="2" key="1">
    <citation type="submission" date="2023-07" db="EMBL/GenBank/DDBJ databases">
        <title>The genome sequence of Rhodocytophaga aerolata KACC 12507.</title>
        <authorList>
            <person name="Zhang X."/>
        </authorList>
    </citation>
    <scope>NUCLEOTIDE SEQUENCE</scope>
    <source>
        <strain evidence="2">KACC 12507</strain>
    </source>
</reference>
<protein>
    <submittedName>
        <fullName evidence="2">Transposase</fullName>
    </submittedName>
</protein>
<dbReference type="RefSeq" id="WP_302042786.1">
    <property type="nucleotide sequence ID" value="NZ_JAUKPO010000164.1"/>
</dbReference>
<gene>
    <name evidence="2" type="ORF">Q0590_37340</name>
</gene>
<accession>A0ABT8RIS0</accession>
<organism evidence="2 3">
    <name type="scientific">Rhodocytophaga aerolata</name>
    <dbReference type="NCBI Taxonomy" id="455078"/>
    <lineage>
        <taxon>Bacteria</taxon>
        <taxon>Pseudomonadati</taxon>
        <taxon>Bacteroidota</taxon>
        <taxon>Cytophagia</taxon>
        <taxon>Cytophagales</taxon>
        <taxon>Rhodocytophagaceae</taxon>
        <taxon>Rhodocytophaga</taxon>
    </lineage>
</organism>
<dbReference type="PANTHER" id="PTHR33408:SF2">
    <property type="entry name" value="TRANSPOSASE DDE DOMAIN-CONTAINING PROTEIN"/>
    <property type="match status" value="1"/>
</dbReference>
<proteinExistence type="predicted"/>